<gene>
    <name evidence="2" type="ORF">L3X38_007254</name>
</gene>
<sequence length="237" mass="26484">MPSQALKHQAPYFRLYGKQPELHSLRIFGTAVYPYLRPYNVHKFQPRTTQCVFLGYSSGYKGVLCYDIVTDKFVISRHVIHDKSVWPFKSLLLSSPTAVSEPQAAAPHILFSLPLQEVTPQVTTVTPSAHSTSSSPSMQPLGGSDSVLVPEVHYSPLGDHHLPVSPPYEHSFSGTSLSDSLPLNPINIHPMHTKLRDGIVQKKQFPDYVGYYTCLNAHIELDEPANYKVASFSPQWK</sequence>
<evidence type="ECO:0000259" key="1">
    <source>
        <dbReference type="Pfam" id="PF25597"/>
    </source>
</evidence>
<protein>
    <recommendedName>
        <fullName evidence="1">Retroviral polymerase SH3-like domain-containing protein</fullName>
    </recommendedName>
</protein>
<reference evidence="2 3" key="1">
    <citation type="journal article" date="2022" name="G3 (Bethesda)">
        <title>Whole-genome sequence and methylome profiling of the almond [Prunus dulcis (Mill.) D.A. Webb] cultivar 'Nonpareil'.</title>
        <authorList>
            <person name="D'Amico-Willman K.M."/>
            <person name="Ouma W.Z."/>
            <person name="Meulia T."/>
            <person name="Sideli G.M."/>
            <person name="Gradziel T.M."/>
            <person name="Fresnedo-Ramirez J."/>
        </authorList>
    </citation>
    <scope>NUCLEOTIDE SEQUENCE [LARGE SCALE GENOMIC DNA]</scope>
    <source>
        <strain evidence="2">Clone GOH B32 T37-40</strain>
    </source>
</reference>
<feature type="domain" description="Retroviral polymerase SH3-like" evidence="1">
    <location>
        <begin position="32"/>
        <end position="90"/>
    </location>
</feature>
<accession>A0AAD4ZUE6</accession>
<name>A0AAD4ZUE6_PRUDU</name>
<evidence type="ECO:0000313" key="2">
    <source>
        <dbReference type="EMBL" id="KAI5354359.1"/>
    </source>
</evidence>
<comment type="caution">
    <text evidence="2">The sequence shown here is derived from an EMBL/GenBank/DDBJ whole genome shotgun (WGS) entry which is preliminary data.</text>
</comment>
<proteinExistence type="predicted"/>
<dbReference type="InterPro" id="IPR057670">
    <property type="entry name" value="SH3_retrovirus"/>
</dbReference>
<dbReference type="EMBL" id="JAJFAZ020000001">
    <property type="protein sequence ID" value="KAI5354359.1"/>
    <property type="molecule type" value="Genomic_DNA"/>
</dbReference>
<dbReference type="AlphaFoldDB" id="A0AAD4ZUE6"/>
<keyword evidence="3" id="KW-1185">Reference proteome</keyword>
<dbReference type="Pfam" id="PF25597">
    <property type="entry name" value="SH3_retrovirus"/>
    <property type="match status" value="1"/>
</dbReference>
<evidence type="ECO:0000313" key="3">
    <source>
        <dbReference type="Proteomes" id="UP001054821"/>
    </source>
</evidence>
<organism evidence="2 3">
    <name type="scientific">Prunus dulcis</name>
    <name type="common">Almond</name>
    <name type="synonym">Amygdalus dulcis</name>
    <dbReference type="NCBI Taxonomy" id="3755"/>
    <lineage>
        <taxon>Eukaryota</taxon>
        <taxon>Viridiplantae</taxon>
        <taxon>Streptophyta</taxon>
        <taxon>Embryophyta</taxon>
        <taxon>Tracheophyta</taxon>
        <taxon>Spermatophyta</taxon>
        <taxon>Magnoliopsida</taxon>
        <taxon>eudicotyledons</taxon>
        <taxon>Gunneridae</taxon>
        <taxon>Pentapetalae</taxon>
        <taxon>rosids</taxon>
        <taxon>fabids</taxon>
        <taxon>Rosales</taxon>
        <taxon>Rosaceae</taxon>
        <taxon>Amygdaloideae</taxon>
        <taxon>Amygdaleae</taxon>
        <taxon>Prunus</taxon>
    </lineage>
</organism>
<dbReference type="Proteomes" id="UP001054821">
    <property type="component" value="Chromosome 1"/>
</dbReference>